<dbReference type="AlphaFoldDB" id="A0A1H9HS22"/>
<dbReference type="Proteomes" id="UP000199021">
    <property type="component" value="Unassembled WGS sequence"/>
</dbReference>
<feature type="transmembrane region" description="Helical" evidence="1">
    <location>
        <begin position="82"/>
        <end position="99"/>
    </location>
</feature>
<dbReference type="EMBL" id="FOFB01000013">
    <property type="protein sequence ID" value="SEQ65048.1"/>
    <property type="molecule type" value="Genomic_DNA"/>
</dbReference>
<feature type="transmembrane region" description="Helical" evidence="1">
    <location>
        <begin position="9"/>
        <end position="27"/>
    </location>
</feature>
<keyword evidence="3" id="KW-1185">Reference proteome</keyword>
<feature type="transmembrane region" description="Helical" evidence="1">
    <location>
        <begin position="208"/>
        <end position="231"/>
    </location>
</feature>
<feature type="transmembrane region" description="Helical" evidence="1">
    <location>
        <begin position="106"/>
        <end position="124"/>
    </location>
</feature>
<keyword evidence="1" id="KW-1133">Transmembrane helix</keyword>
<evidence type="ECO:0000313" key="2">
    <source>
        <dbReference type="EMBL" id="SEQ65048.1"/>
    </source>
</evidence>
<gene>
    <name evidence="2" type="ORF">SAMN05444359_11373</name>
</gene>
<feature type="transmembrane region" description="Helical" evidence="1">
    <location>
        <begin position="348"/>
        <end position="367"/>
    </location>
</feature>
<feature type="transmembrane region" description="Helical" evidence="1">
    <location>
        <begin position="268"/>
        <end position="288"/>
    </location>
</feature>
<dbReference type="OrthoDB" id="1491458at2"/>
<dbReference type="RefSeq" id="WP_090169096.1">
    <property type="nucleotide sequence ID" value="NZ_FOFB01000013.1"/>
</dbReference>
<accession>A0A1H9HS22</accession>
<feature type="transmembrane region" description="Helical" evidence="1">
    <location>
        <begin position="160"/>
        <end position="188"/>
    </location>
</feature>
<evidence type="ECO:0008006" key="4">
    <source>
        <dbReference type="Google" id="ProtNLM"/>
    </source>
</evidence>
<sequence length="480" mass="54184">MPKEYPKYAFYLLIVAGFSLWVINWWAGRPLFIDEANVARNLYDRSFSGLFHPLDHQQYAAPLYLVMAKACGELLGYGELSLRLPAMLGGGLAALGLWLAGRTLKLGWWALLPLALLFVNPYVLRYVGEIKPYAIDLGLASLLIAFALKNPQPDGKWLLIGLLAPWISLPATFVLAAVGISSFLRVLIKPSAPRAELPQHNRRSVLKWIGLAVIWLFSFAVLYTLVIQASIGNQYLHHYHGRYFFPPLSGEANLLKALGLLYSLPKLAFGFTGIAIVVGVLLAGLGLFKKYSDQKLLLFLPLLIVTIASYFTLYSLIPRLLLFTLPGWWLLAAIGSKELWEDYSGRPVIMYGLPLSWVFVLGSTNVARHFLQPMTFSDSRDLVTQISEGYVPVIHRSVQPAWDYYRRIHPAFKDRLEEEVPATEIEQQTFPGKYVLLYTVLTQQSIRDRLETDRIWATERGCKVRTEAIYRAAAVYLDCE</sequence>
<evidence type="ECO:0000313" key="3">
    <source>
        <dbReference type="Proteomes" id="UP000199021"/>
    </source>
</evidence>
<protein>
    <recommendedName>
        <fullName evidence="4">Dolichyl-phosphate-mannose-protein mannosyltransferase</fullName>
    </recommendedName>
</protein>
<evidence type="ECO:0000256" key="1">
    <source>
        <dbReference type="SAM" id="Phobius"/>
    </source>
</evidence>
<organism evidence="2 3">
    <name type="scientific">Neolewinella agarilytica</name>
    <dbReference type="NCBI Taxonomy" id="478744"/>
    <lineage>
        <taxon>Bacteria</taxon>
        <taxon>Pseudomonadati</taxon>
        <taxon>Bacteroidota</taxon>
        <taxon>Saprospiria</taxon>
        <taxon>Saprospirales</taxon>
        <taxon>Lewinellaceae</taxon>
        <taxon>Neolewinella</taxon>
    </lineage>
</organism>
<feature type="transmembrane region" description="Helical" evidence="1">
    <location>
        <begin position="297"/>
        <end position="317"/>
    </location>
</feature>
<dbReference type="InParanoid" id="A0A1H9HS22"/>
<proteinExistence type="predicted"/>
<keyword evidence="1" id="KW-0812">Transmembrane</keyword>
<name>A0A1H9HS22_9BACT</name>
<reference evidence="3" key="1">
    <citation type="submission" date="2016-10" db="EMBL/GenBank/DDBJ databases">
        <authorList>
            <person name="Varghese N."/>
            <person name="Submissions S."/>
        </authorList>
    </citation>
    <scope>NUCLEOTIDE SEQUENCE [LARGE SCALE GENOMIC DNA]</scope>
    <source>
        <strain evidence="3">DSM 24740</strain>
    </source>
</reference>
<keyword evidence="1" id="KW-0472">Membrane</keyword>